<evidence type="ECO:0000259" key="2">
    <source>
        <dbReference type="Pfam" id="PF01557"/>
    </source>
</evidence>
<dbReference type="Pfam" id="PF01557">
    <property type="entry name" value="FAA_hydrolase"/>
    <property type="match status" value="1"/>
</dbReference>
<dbReference type="Gene3D" id="3.90.850.10">
    <property type="entry name" value="Fumarylacetoacetase-like, C-terminal domain"/>
    <property type="match status" value="1"/>
</dbReference>
<dbReference type="InterPro" id="IPR036663">
    <property type="entry name" value="Fumarylacetoacetase_C_sf"/>
</dbReference>
<dbReference type="InterPro" id="IPR011234">
    <property type="entry name" value="Fumarylacetoacetase-like_C"/>
</dbReference>
<dbReference type="AlphaFoldDB" id="A0A6B1DC76"/>
<sequence>MASETIRRAGRILADAWLADDTVDLPSELLPPDRDSAYAIQDEMARLLAGDPANLAAGWKVGATSPGVQKAEGYDGPIPGRIFAPTVFENGASVPLTRCRDAKVEVEVAFRFLAAPRWNNDGFTQDDLAMIVTAAPAFDVTGTRYATTCRSAWIGVQNMLAGIADNGNGGAVVLGEGISPWGSIDFMQLCVDLRINGGKSVPNLWDRSRGNPIHALAWTVNQVYERGFALAAGDVVLTGSLTEPQPVKAGDRVECRMPGLGSLCCQFSRA</sequence>
<dbReference type="PANTHER" id="PTHR30143:SF0">
    <property type="entry name" value="2-KETO-4-PENTENOATE HYDRATASE"/>
    <property type="match status" value="1"/>
</dbReference>
<gene>
    <name evidence="3" type="ORF">F4X14_16905</name>
</gene>
<keyword evidence="1" id="KW-0456">Lyase</keyword>
<dbReference type="PANTHER" id="PTHR30143">
    <property type="entry name" value="ACID HYDRATASE"/>
    <property type="match status" value="1"/>
</dbReference>
<accession>A0A6B1DC76</accession>
<evidence type="ECO:0000313" key="3">
    <source>
        <dbReference type="EMBL" id="MYC96647.1"/>
    </source>
</evidence>
<reference evidence="3" key="1">
    <citation type="submission" date="2019-09" db="EMBL/GenBank/DDBJ databases">
        <title>Characterisation of the sponge microbiome using genome-centric metagenomics.</title>
        <authorList>
            <person name="Engelberts J.P."/>
            <person name="Robbins S.J."/>
            <person name="De Goeij J.M."/>
            <person name="Aranda M."/>
            <person name="Bell S.C."/>
            <person name="Webster N.S."/>
        </authorList>
    </citation>
    <scope>NUCLEOTIDE SEQUENCE</scope>
    <source>
        <strain evidence="3">SB0661_bin_32</strain>
    </source>
</reference>
<feature type="domain" description="Fumarylacetoacetase-like C-terminal" evidence="2">
    <location>
        <begin position="90"/>
        <end position="266"/>
    </location>
</feature>
<dbReference type="GO" id="GO:0005737">
    <property type="term" value="C:cytoplasm"/>
    <property type="evidence" value="ECO:0007669"/>
    <property type="project" value="TreeGrafter"/>
</dbReference>
<dbReference type="InterPro" id="IPR050772">
    <property type="entry name" value="Hydratase-Decarb/MhpD_sf"/>
</dbReference>
<evidence type="ECO:0000256" key="1">
    <source>
        <dbReference type="ARBA" id="ARBA00023239"/>
    </source>
</evidence>
<name>A0A6B1DC76_9CHLR</name>
<proteinExistence type="predicted"/>
<dbReference type="SUPFAM" id="SSF56529">
    <property type="entry name" value="FAH"/>
    <property type="match status" value="1"/>
</dbReference>
<protein>
    <recommendedName>
        <fullName evidence="2">Fumarylacetoacetase-like C-terminal domain-containing protein</fullName>
    </recommendedName>
</protein>
<dbReference type="EMBL" id="VXMH01000092">
    <property type="protein sequence ID" value="MYC96647.1"/>
    <property type="molecule type" value="Genomic_DNA"/>
</dbReference>
<dbReference type="GO" id="GO:0008684">
    <property type="term" value="F:2-oxopent-4-enoate hydratase activity"/>
    <property type="evidence" value="ECO:0007669"/>
    <property type="project" value="TreeGrafter"/>
</dbReference>
<comment type="caution">
    <text evidence="3">The sequence shown here is derived from an EMBL/GenBank/DDBJ whole genome shotgun (WGS) entry which is preliminary data.</text>
</comment>
<organism evidence="3">
    <name type="scientific">Caldilineaceae bacterium SB0661_bin_32</name>
    <dbReference type="NCBI Taxonomy" id="2605255"/>
    <lineage>
        <taxon>Bacteria</taxon>
        <taxon>Bacillati</taxon>
        <taxon>Chloroflexota</taxon>
        <taxon>Caldilineae</taxon>
        <taxon>Caldilineales</taxon>
        <taxon>Caldilineaceae</taxon>
    </lineage>
</organism>